<dbReference type="EMBL" id="UOFW01000103">
    <property type="protein sequence ID" value="VAX04680.1"/>
    <property type="molecule type" value="Genomic_DNA"/>
</dbReference>
<reference evidence="2" key="1">
    <citation type="submission" date="2018-06" db="EMBL/GenBank/DDBJ databases">
        <authorList>
            <person name="Zhirakovskaya E."/>
        </authorList>
    </citation>
    <scope>NUCLEOTIDE SEQUENCE</scope>
</reference>
<feature type="domain" description="Histidine kinase/HSP90-like ATPase" evidence="1">
    <location>
        <begin position="144"/>
        <end position="245"/>
    </location>
</feature>
<organism evidence="2">
    <name type="scientific">hydrothermal vent metagenome</name>
    <dbReference type="NCBI Taxonomy" id="652676"/>
    <lineage>
        <taxon>unclassified sequences</taxon>
        <taxon>metagenomes</taxon>
        <taxon>ecological metagenomes</taxon>
    </lineage>
</organism>
<dbReference type="InterPro" id="IPR036890">
    <property type="entry name" value="HATPase_C_sf"/>
</dbReference>
<dbReference type="Pfam" id="PF02518">
    <property type="entry name" value="HATPase_c"/>
    <property type="match status" value="1"/>
</dbReference>
<dbReference type="SUPFAM" id="SSF55874">
    <property type="entry name" value="ATPase domain of HSP90 chaperone/DNA topoisomerase II/histidine kinase"/>
    <property type="match status" value="1"/>
</dbReference>
<evidence type="ECO:0000313" key="2">
    <source>
        <dbReference type="EMBL" id="VAX04680.1"/>
    </source>
</evidence>
<evidence type="ECO:0000259" key="1">
    <source>
        <dbReference type="Pfam" id="PF02518"/>
    </source>
</evidence>
<dbReference type="AlphaFoldDB" id="A0A3B1B304"/>
<gene>
    <name evidence="2" type="ORF">MNBD_ALPHA03-1817</name>
</gene>
<protein>
    <recommendedName>
        <fullName evidence="1">Histidine kinase/HSP90-like ATPase domain-containing protein</fullName>
    </recommendedName>
</protein>
<dbReference type="Gene3D" id="3.30.565.10">
    <property type="entry name" value="Histidine kinase-like ATPase, C-terminal domain"/>
    <property type="match status" value="1"/>
</dbReference>
<name>A0A3B1B304_9ZZZZ</name>
<accession>A0A3B1B304</accession>
<proteinExistence type="predicted"/>
<dbReference type="InterPro" id="IPR003594">
    <property type="entry name" value="HATPase_dom"/>
</dbReference>
<sequence length="294" mass="32963">MKLEFILPKACTANSLFPIVEEKFLSLGEMPEEVKIDFSQLKFIKPCGVVFVDNLMKFLHHNNCKVFVKNHQGSTAALNFLYGAGFFDRWVKNINRACRKSTTLPLQDVTPTDSRNWLENTLGPWLANCYGKDIEQLSELLASIQELFINVADHSGVTNGSVFGQWYPNIDSIELCIADFGVGIPKTIGKVARDLSDSQALELAFREAITSQSTPRNRGVGLHLLQQNIVERFRGTIHVYSRRGGVAIRRAGISARFVIEESNGYCPGTLFKLKLNSGFIPEDIQICEDETWSL</sequence>